<dbReference type="AlphaFoldDB" id="A0AAD5S9B2"/>
<feature type="region of interest" description="Disordered" evidence="1">
    <location>
        <begin position="123"/>
        <end position="151"/>
    </location>
</feature>
<name>A0AAD5S9B2_9FUNG</name>
<sequence length="242" mass="27447">MEQQRIPCRLIPQYLGPSILSTYTIPLYLTLQHGLPPILETELCGLMKLILQVKQAHWAISSSISFLIKPGVRFNPAYIAPLTLRKLCEILTKVSEHRTNKRKTKQVASLLFIYTETKFEPTITTTPTEPEAELEPGEIPEHTGSLPPRPFRTPRTENAYMLITKDSRVITAKGTLSRETFDTIYGLHWGIEFKKTGISDVVEKFDYAITRAGSDPYYFLFDGDGMTSFWLGNGSKAKDSDW</sequence>
<gene>
    <name evidence="2" type="ORF">HK097_011514</name>
</gene>
<evidence type="ECO:0000313" key="3">
    <source>
        <dbReference type="Proteomes" id="UP001212841"/>
    </source>
</evidence>
<evidence type="ECO:0000313" key="2">
    <source>
        <dbReference type="EMBL" id="KAJ3047468.1"/>
    </source>
</evidence>
<proteinExistence type="predicted"/>
<dbReference type="Proteomes" id="UP001212841">
    <property type="component" value="Unassembled WGS sequence"/>
</dbReference>
<organism evidence="2 3">
    <name type="scientific">Rhizophlyctis rosea</name>
    <dbReference type="NCBI Taxonomy" id="64517"/>
    <lineage>
        <taxon>Eukaryota</taxon>
        <taxon>Fungi</taxon>
        <taxon>Fungi incertae sedis</taxon>
        <taxon>Chytridiomycota</taxon>
        <taxon>Chytridiomycota incertae sedis</taxon>
        <taxon>Chytridiomycetes</taxon>
        <taxon>Rhizophlyctidales</taxon>
        <taxon>Rhizophlyctidaceae</taxon>
        <taxon>Rhizophlyctis</taxon>
    </lineage>
</organism>
<evidence type="ECO:0000256" key="1">
    <source>
        <dbReference type="SAM" id="MobiDB-lite"/>
    </source>
</evidence>
<accession>A0AAD5S9B2</accession>
<reference evidence="2" key="1">
    <citation type="submission" date="2020-05" db="EMBL/GenBank/DDBJ databases">
        <title>Phylogenomic resolution of chytrid fungi.</title>
        <authorList>
            <person name="Stajich J.E."/>
            <person name="Amses K."/>
            <person name="Simmons R."/>
            <person name="Seto K."/>
            <person name="Myers J."/>
            <person name="Bonds A."/>
            <person name="Quandt C.A."/>
            <person name="Barry K."/>
            <person name="Liu P."/>
            <person name="Grigoriev I."/>
            <person name="Longcore J.E."/>
            <person name="James T.Y."/>
        </authorList>
    </citation>
    <scope>NUCLEOTIDE SEQUENCE</scope>
    <source>
        <strain evidence="2">JEL0318</strain>
    </source>
</reference>
<keyword evidence="3" id="KW-1185">Reference proteome</keyword>
<protein>
    <submittedName>
        <fullName evidence="2">Uncharacterized protein</fullName>
    </submittedName>
</protein>
<dbReference type="EMBL" id="JADGJD010000955">
    <property type="protein sequence ID" value="KAJ3047468.1"/>
    <property type="molecule type" value="Genomic_DNA"/>
</dbReference>
<comment type="caution">
    <text evidence="2">The sequence shown here is derived from an EMBL/GenBank/DDBJ whole genome shotgun (WGS) entry which is preliminary data.</text>
</comment>